<reference evidence="1 2" key="1">
    <citation type="journal article" date="2019" name="Commun. Biol.">
        <title>The bagworm genome reveals a unique fibroin gene that provides high tensile strength.</title>
        <authorList>
            <person name="Kono N."/>
            <person name="Nakamura H."/>
            <person name="Ohtoshi R."/>
            <person name="Tomita M."/>
            <person name="Numata K."/>
            <person name="Arakawa K."/>
        </authorList>
    </citation>
    <scope>NUCLEOTIDE SEQUENCE [LARGE SCALE GENOMIC DNA]</scope>
</reference>
<evidence type="ECO:0000313" key="2">
    <source>
        <dbReference type="Proteomes" id="UP000299102"/>
    </source>
</evidence>
<protein>
    <submittedName>
        <fullName evidence="1">Uncharacterized protein</fullName>
    </submittedName>
</protein>
<comment type="caution">
    <text evidence="1">The sequence shown here is derived from an EMBL/GenBank/DDBJ whole genome shotgun (WGS) entry which is preliminary data.</text>
</comment>
<sequence>MLKTSRSGCSVDSSLYNLHIPGTKSGSLLSVSIRAATTLLTIDVVVHLDGTPFVGAAPRDMIATNVLWCCWCITWVTGSVLDPALYLAPGPPLAPAGADLPAAARWSRRGAVRPARDAEDEDELLVVPLEDNADRADENPKLEQESELMDKAETFWSGLNTHSYGLYGVPLSFRPSGWYGGYGTGVRPSGGVAAGYRAVVAGPDDDKGHAGNYGKDALAGSGYGTYGYGGIRFYGSESGPSWTGWGNGKWGHYGKG</sequence>
<dbReference type="AlphaFoldDB" id="A0A4C1T2U8"/>
<accession>A0A4C1T2U8</accession>
<name>A0A4C1T2U8_EUMVA</name>
<organism evidence="1 2">
    <name type="scientific">Eumeta variegata</name>
    <name type="common">Bagworm moth</name>
    <name type="synonym">Eumeta japonica</name>
    <dbReference type="NCBI Taxonomy" id="151549"/>
    <lineage>
        <taxon>Eukaryota</taxon>
        <taxon>Metazoa</taxon>
        <taxon>Ecdysozoa</taxon>
        <taxon>Arthropoda</taxon>
        <taxon>Hexapoda</taxon>
        <taxon>Insecta</taxon>
        <taxon>Pterygota</taxon>
        <taxon>Neoptera</taxon>
        <taxon>Endopterygota</taxon>
        <taxon>Lepidoptera</taxon>
        <taxon>Glossata</taxon>
        <taxon>Ditrysia</taxon>
        <taxon>Tineoidea</taxon>
        <taxon>Psychidae</taxon>
        <taxon>Oiketicinae</taxon>
        <taxon>Eumeta</taxon>
    </lineage>
</organism>
<dbReference type="Proteomes" id="UP000299102">
    <property type="component" value="Unassembled WGS sequence"/>
</dbReference>
<keyword evidence="2" id="KW-1185">Reference proteome</keyword>
<gene>
    <name evidence="1" type="ORF">EVAR_78054_1</name>
</gene>
<dbReference type="OrthoDB" id="7487953at2759"/>
<proteinExistence type="predicted"/>
<dbReference type="EMBL" id="BGZK01000028">
    <property type="protein sequence ID" value="GBP07890.1"/>
    <property type="molecule type" value="Genomic_DNA"/>
</dbReference>
<evidence type="ECO:0000313" key="1">
    <source>
        <dbReference type="EMBL" id="GBP07890.1"/>
    </source>
</evidence>